<dbReference type="RefSeq" id="WP_163064801.1">
    <property type="nucleotide sequence ID" value="NZ_CP048649.1"/>
</dbReference>
<gene>
    <name evidence="4" type="primary">dsdA</name>
    <name evidence="6" type="ORF">Ami103574_00515</name>
</gene>
<protein>
    <recommendedName>
        <fullName evidence="4">Probable D-serine dehydratase</fullName>
        <ecNumber evidence="4">4.3.1.18</ecNumber>
    </recommendedName>
    <alternativeName>
        <fullName evidence="4">D-serine deaminase</fullName>
        <shortName evidence="4">DSD</shortName>
    </alternativeName>
</protein>
<evidence type="ECO:0000256" key="1">
    <source>
        <dbReference type="ARBA" id="ARBA00001933"/>
    </source>
</evidence>
<keyword evidence="7" id="KW-1185">Reference proteome</keyword>
<evidence type="ECO:0000313" key="6">
    <source>
        <dbReference type="EMBL" id="QIB67881.1"/>
    </source>
</evidence>
<keyword evidence="3 4" id="KW-0456">Lyase</keyword>
<accession>A0A858BPT6</accession>
<comment type="cofactor">
    <cofactor evidence="1 4">
        <name>pyridoxal 5'-phosphate</name>
        <dbReference type="ChEBI" id="CHEBI:597326"/>
    </cofactor>
</comment>
<dbReference type="AlphaFoldDB" id="A0A858BPT6"/>
<proteinExistence type="inferred from homology"/>
<dbReference type="GO" id="GO:0009097">
    <property type="term" value="P:isoleucine biosynthetic process"/>
    <property type="evidence" value="ECO:0007669"/>
    <property type="project" value="TreeGrafter"/>
</dbReference>
<dbReference type="EMBL" id="CP048649">
    <property type="protein sequence ID" value="QIB67881.1"/>
    <property type="molecule type" value="Genomic_DNA"/>
</dbReference>
<dbReference type="KEGG" id="abut:Ami103574_00515"/>
<organism evidence="6 7">
    <name type="scientific">Aminipila butyrica</name>
    <dbReference type="NCBI Taxonomy" id="433296"/>
    <lineage>
        <taxon>Bacteria</taxon>
        <taxon>Bacillati</taxon>
        <taxon>Bacillota</taxon>
        <taxon>Clostridia</taxon>
        <taxon>Peptostreptococcales</taxon>
        <taxon>Anaerovoracaceae</taxon>
        <taxon>Aminipila</taxon>
    </lineage>
</organism>
<feature type="domain" description="Tryptophan synthase beta chain-like PALP" evidence="5">
    <location>
        <begin position="93"/>
        <end position="389"/>
    </location>
</feature>
<dbReference type="InterPro" id="IPR001926">
    <property type="entry name" value="TrpB-like_PALP"/>
</dbReference>
<dbReference type="PANTHER" id="PTHR48078:SF9">
    <property type="entry name" value="D-SERINE DEHYDRATASE"/>
    <property type="match status" value="1"/>
</dbReference>
<dbReference type="InterPro" id="IPR050147">
    <property type="entry name" value="Ser/Thr_Dehydratase"/>
</dbReference>
<evidence type="ECO:0000256" key="2">
    <source>
        <dbReference type="ARBA" id="ARBA00022898"/>
    </source>
</evidence>
<evidence type="ECO:0000256" key="4">
    <source>
        <dbReference type="HAMAP-Rule" id="MF_01030"/>
    </source>
</evidence>
<feature type="modified residue" description="N6-(pyridoxal phosphate)lysine" evidence="4">
    <location>
        <position position="114"/>
    </location>
</feature>
<evidence type="ECO:0000256" key="3">
    <source>
        <dbReference type="ARBA" id="ARBA00023239"/>
    </source>
</evidence>
<dbReference type="Gene3D" id="3.40.50.1100">
    <property type="match status" value="2"/>
</dbReference>
<dbReference type="InterPro" id="IPR011780">
    <property type="entry name" value="D_Ser_am_lyase"/>
</dbReference>
<dbReference type="EC" id="4.3.1.18" evidence="4"/>
<dbReference type="HAMAP" id="MF_01030">
    <property type="entry name" value="D_Ser_dehydrat"/>
    <property type="match status" value="1"/>
</dbReference>
<dbReference type="InterPro" id="IPR000634">
    <property type="entry name" value="Ser/Thr_deHydtase_PyrdxlP-BS"/>
</dbReference>
<dbReference type="PROSITE" id="PS00165">
    <property type="entry name" value="DEHYDRATASE_SER_THR"/>
    <property type="match status" value="1"/>
</dbReference>
<sequence length="443" mass="48323">MLNQLKDMGKLTQTVQDLADAKEILWINPRGKENGFDETITEADIQEAEERLQRFAPYIKEVFPETAGSGGIIESPLKEIPSMQKALAEMLQVDHPGKLLLKCDSHLPVSGSIKARGGIYEVLKLAEKVALEAGMLQMSDDYGMLAEERFRTLFSGYSVAVGSTGNLGLSIGIMSAQLGFQVTVHMSADARQWKKDLLRSRGAQVVEYPDSYQKAVAEGRRAAQGDPRCHFVDDEGSLDLFLGYATAGRRLEKQLAELGVLVDYQHPLFVYIPCGVGGAPGGVAYGIKKVFGKHAHCFFAEPTHAPCMVLGMDTDLHDQISVEDIGLDGKTAADGLAVGRASRLVGKTLQPLIDGISTIDDYRLYNYLKALADTEGIYVEPSACASFDTPARVLQQEDYLEAQGLKENIKTATHILWATGGSMVPEEEMKHYYSLASNSSPRA</sequence>
<dbReference type="NCBIfam" id="NF002823">
    <property type="entry name" value="PRK02991.1"/>
    <property type="match status" value="1"/>
</dbReference>
<dbReference type="Proteomes" id="UP000466848">
    <property type="component" value="Chromosome"/>
</dbReference>
<dbReference type="NCBIfam" id="TIGR02035">
    <property type="entry name" value="D_Ser_am_lyase"/>
    <property type="match status" value="1"/>
</dbReference>
<dbReference type="Pfam" id="PF00291">
    <property type="entry name" value="PALP"/>
    <property type="match status" value="1"/>
</dbReference>
<dbReference type="GO" id="GO:0016836">
    <property type="term" value="F:hydro-lyase activity"/>
    <property type="evidence" value="ECO:0007669"/>
    <property type="project" value="UniProtKB-UniRule"/>
</dbReference>
<keyword evidence="2 4" id="KW-0663">Pyridoxal phosphate</keyword>
<dbReference type="SUPFAM" id="SSF53686">
    <property type="entry name" value="Tryptophan synthase beta subunit-like PLP-dependent enzymes"/>
    <property type="match status" value="1"/>
</dbReference>
<dbReference type="InterPro" id="IPR036052">
    <property type="entry name" value="TrpB-like_PALP_sf"/>
</dbReference>
<comment type="catalytic activity">
    <reaction evidence="4">
        <text>D-serine = pyruvate + NH4(+)</text>
        <dbReference type="Rhea" id="RHEA:13977"/>
        <dbReference type="ChEBI" id="CHEBI:15361"/>
        <dbReference type="ChEBI" id="CHEBI:28938"/>
        <dbReference type="ChEBI" id="CHEBI:35247"/>
        <dbReference type="EC" id="4.3.1.18"/>
    </reaction>
</comment>
<dbReference type="PANTHER" id="PTHR48078">
    <property type="entry name" value="THREONINE DEHYDRATASE, MITOCHONDRIAL-RELATED"/>
    <property type="match status" value="1"/>
</dbReference>
<comment type="similarity">
    <text evidence="4">Belongs to the serine/threonine dehydratase family. DsdA subfamily.</text>
</comment>
<evidence type="ECO:0000313" key="7">
    <source>
        <dbReference type="Proteomes" id="UP000466848"/>
    </source>
</evidence>
<name>A0A858BPT6_9FIRM</name>
<dbReference type="GO" id="GO:0036088">
    <property type="term" value="P:D-serine catabolic process"/>
    <property type="evidence" value="ECO:0007669"/>
    <property type="project" value="TreeGrafter"/>
</dbReference>
<reference evidence="6 7" key="1">
    <citation type="submission" date="2020-02" db="EMBL/GenBank/DDBJ databases">
        <authorList>
            <person name="Kim Y.B."/>
            <person name="Roh S.W."/>
        </authorList>
    </citation>
    <scope>NUCLEOTIDE SEQUENCE [LARGE SCALE GENOMIC DNA]</scope>
    <source>
        <strain evidence="6 7">DSM 103574</strain>
    </source>
</reference>
<dbReference type="GO" id="GO:0008721">
    <property type="term" value="F:D-serine ammonia-lyase activity"/>
    <property type="evidence" value="ECO:0007669"/>
    <property type="project" value="UniProtKB-EC"/>
</dbReference>
<evidence type="ECO:0000259" key="5">
    <source>
        <dbReference type="Pfam" id="PF00291"/>
    </source>
</evidence>
<dbReference type="GO" id="GO:0030170">
    <property type="term" value="F:pyridoxal phosphate binding"/>
    <property type="evidence" value="ECO:0007669"/>
    <property type="project" value="InterPro"/>
</dbReference>